<reference evidence="1 2" key="1">
    <citation type="journal article" date="2019" name="Sci. Rep.">
        <title>Orb-weaving spider Araneus ventricosus genome elucidates the spidroin gene catalogue.</title>
        <authorList>
            <person name="Kono N."/>
            <person name="Nakamura H."/>
            <person name="Ohtoshi R."/>
            <person name="Moran D.A.P."/>
            <person name="Shinohara A."/>
            <person name="Yoshida Y."/>
            <person name="Fujiwara M."/>
            <person name="Mori M."/>
            <person name="Tomita M."/>
            <person name="Arakawa K."/>
        </authorList>
    </citation>
    <scope>NUCLEOTIDE SEQUENCE [LARGE SCALE GENOMIC DNA]</scope>
</reference>
<evidence type="ECO:0000313" key="2">
    <source>
        <dbReference type="Proteomes" id="UP000499080"/>
    </source>
</evidence>
<dbReference type="AlphaFoldDB" id="A0A4Y2X8E4"/>
<sequence>MNCQLSTQSFDLPTRVPTCFPLLHIPISHMKLRTDDYWSTSSRIADQHVVHPGARQYFSSTGSKNAQTPNLCFETEVNIYHKPDPHQEHLQ</sequence>
<organism evidence="1 2">
    <name type="scientific">Araneus ventricosus</name>
    <name type="common">Orbweaver spider</name>
    <name type="synonym">Epeira ventricosa</name>
    <dbReference type="NCBI Taxonomy" id="182803"/>
    <lineage>
        <taxon>Eukaryota</taxon>
        <taxon>Metazoa</taxon>
        <taxon>Ecdysozoa</taxon>
        <taxon>Arthropoda</taxon>
        <taxon>Chelicerata</taxon>
        <taxon>Arachnida</taxon>
        <taxon>Araneae</taxon>
        <taxon>Araneomorphae</taxon>
        <taxon>Entelegynae</taxon>
        <taxon>Araneoidea</taxon>
        <taxon>Araneidae</taxon>
        <taxon>Araneus</taxon>
    </lineage>
</organism>
<dbReference type="EMBL" id="BGPR01071167">
    <property type="protein sequence ID" value="GBO44437.1"/>
    <property type="molecule type" value="Genomic_DNA"/>
</dbReference>
<proteinExistence type="predicted"/>
<protein>
    <submittedName>
        <fullName evidence="1">Uncharacterized protein</fullName>
    </submittedName>
</protein>
<name>A0A4Y2X8E4_ARAVE</name>
<comment type="caution">
    <text evidence="1">The sequence shown here is derived from an EMBL/GenBank/DDBJ whole genome shotgun (WGS) entry which is preliminary data.</text>
</comment>
<dbReference type="Proteomes" id="UP000499080">
    <property type="component" value="Unassembled WGS sequence"/>
</dbReference>
<gene>
    <name evidence="1" type="ORF">AVEN_251502_1</name>
</gene>
<keyword evidence="2" id="KW-1185">Reference proteome</keyword>
<accession>A0A4Y2X8E4</accession>
<evidence type="ECO:0000313" key="1">
    <source>
        <dbReference type="EMBL" id="GBO44437.1"/>
    </source>
</evidence>